<dbReference type="EMBL" id="CM000913">
    <property type="protein sequence ID" value="EFG08188.1"/>
    <property type="molecule type" value="Genomic_DNA"/>
</dbReference>
<dbReference type="OrthoDB" id="3470041at2"/>
<proteinExistence type="predicted"/>
<evidence type="ECO:0000313" key="2">
    <source>
        <dbReference type="EMBL" id="EFG08188.1"/>
    </source>
</evidence>
<evidence type="ECO:0000256" key="1">
    <source>
        <dbReference type="SAM" id="MobiDB-lite"/>
    </source>
</evidence>
<dbReference type="STRING" id="1901.BB341_13015"/>
<dbReference type="AlphaFoldDB" id="B5GT38"/>
<sequence length="231" mass="24169">MTPRTVHRPGPRPPVSVEPEESDRVWYVAYGSNMDPARLRRYLRGGRAPGAARSHPGCRNPADPVRTVSVELPGLLYFATESPVWTGGSAFYDPSPGPGHPGSPVLARAHLVTAGQFRDIAAQEARRPPGWCPGLREVIGTGRARAAAPARYGTLLCPGSLNGVPLLTVTGPWSWTEAALNSPSAVYLRHLAVGLLAAGTWDGGCVARYLAGAPGAAGAWTPGAVRALTAV</sequence>
<feature type="compositionally biased region" description="Basic residues" evidence="1">
    <location>
        <begin position="1"/>
        <end position="10"/>
    </location>
</feature>
<dbReference type="Gene3D" id="3.10.490.10">
    <property type="entry name" value="Gamma-glutamyl cyclotransferase-like"/>
    <property type="match status" value="1"/>
</dbReference>
<dbReference type="eggNOG" id="COG2105">
    <property type="taxonomic scope" value="Bacteria"/>
</dbReference>
<dbReference type="RefSeq" id="WP_003954973.1">
    <property type="nucleotide sequence ID" value="NZ_CM000913.1"/>
</dbReference>
<name>B5GT38_STRCL</name>
<keyword evidence="3" id="KW-1185">Reference proteome</keyword>
<accession>B5GT38</accession>
<protein>
    <submittedName>
        <fullName evidence="2">Class II RPD3 type histone deacetylase protein</fullName>
    </submittedName>
</protein>
<dbReference type="GeneID" id="93730352"/>
<evidence type="ECO:0000313" key="3">
    <source>
        <dbReference type="Proteomes" id="UP000002357"/>
    </source>
</evidence>
<dbReference type="Proteomes" id="UP000002357">
    <property type="component" value="Chromosome"/>
</dbReference>
<feature type="region of interest" description="Disordered" evidence="1">
    <location>
        <begin position="1"/>
        <end position="20"/>
    </location>
</feature>
<organism evidence="2 3">
    <name type="scientific">Streptomyces clavuligerus</name>
    <dbReference type="NCBI Taxonomy" id="1901"/>
    <lineage>
        <taxon>Bacteria</taxon>
        <taxon>Bacillati</taxon>
        <taxon>Actinomycetota</taxon>
        <taxon>Actinomycetes</taxon>
        <taxon>Kitasatosporales</taxon>
        <taxon>Streptomycetaceae</taxon>
        <taxon>Streptomyces</taxon>
    </lineage>
</organism>
<gene>
    <name evidence="2" type="ORF">SCLAV_3117</name>
</gene>
<reference evidence="2 3" key="1">
    <citation type="journal article" date="2010" name="Genome Biol. Evol.">
        <title>The sequence of a 1.8-mb bacterial linear plasmid reveals a rich evolutionary reservoir of secondary metabolic pathways.</title>
        <authorList>
            <person name="Medema M.H."/>
            <person name="Trefzer A."/>
            <person name="Kovalchuk A."/>
            <person name="van den Berg M."/>
            <person name="Mueller U."/>
            <person name="Heijne W."/>
            <person name="Wu L."/>
            <person name="Alam M.T."/>
            <person name="Ronning C.M."/>
            <person name="Nierman W.C."/>
            <person name="Bovenberg R.A.L."/>
            <person name="Breitling R."/>
            <person name="Takano E."/>
        </authorList>
    </citation>
    <scope>NUCLEOTIDE SEQUENCE [LARGE SCALE GENOMIC DNA]</scope>
    <source>
        <strain evidence="3">ATCC 27064 / DSM 738 / JCM 4710 / NBRC 13307 / NCIMB 12785 / NRRL 3585 / VKM Ac-602</strain>
    </source>
</reference>
<dbReference type="KEGG" id="sclf:BB341_13015"/>